<dbReference type="STRING" id="1034346.GCA_000313565_01387"/>
<sequence length="70" mass="8828">MKSFIDYLCLIKRYNKDAFEQDPMYRCKIINQYLFRYINECKRQGYMPEDAAIYQREKEAYEQKIRHLRF</sequence>
<dbReference type="AlphaFoldDB" id="A0A2V2FUY9"/>
<dbReference type="Proteomes" id="UP000247612">
    <property type="component" value="Unassembled WGS sequence"/>
</dbReference>
<name>A0A2V2FUY9_9FIRM</name>
<comment type="caution">
    <text evidence="1">The sequence shown here is derived from an EMBL/GenBank/DDBJ whole genome shotgun (WGS) entry which is preliminary data.</text>
</comment>
<dbReference type="OrthoDB" id="9860690at2"/>
<dbReference type="EMBL" id="QJKH01000010">
    <property type="protein sequence ID" value="PXX77559.1"/>
    <property type="molecule type" value="Genomic_DNA"/>
</dbReference>
<dbReference type="RefSeq" id="WP_022937694.1">
    <property type="nucleotide sequence ID" value="NZ_BAABZA010000001.1"/>
</dbReference>
<dbReference type="Proteomes" id="UP001276902">
    <property type="component" value="Unassembled WGS sequence"/>
</dbReference>
<organism evidence="1 4">
    <name type="scientific">Dielma fastidiosa</name>
    <dbReference type="NCBI Taxonomy" id="1034346"/>
    <lineage>
        <taxon>Bacteria</taxon>
        <taxon>Bacillati</taxon>
        <taxon>Bacillota</taxon>
        <taxon>Erysipelotrichia</taxon>
        <taxon>Erysipelotrichales</taxon>
        <taxon>Erysipelotrichaceae</taxon>
        <taxon>Dielma</taxon>
    </lineage>
</organism>
<dbReference type="GeneID" id="94439422"/>
<reference evidence="2 3" key="1">
    <citation type="submission" date="2018-05" db="EMBL/GenBank/DDBJ databases">
        <title>Genomic Encyclopedia of Type Strains, Phase IV (KMG-IV): sequencing the most valuable type-strain genomes for metagenomic binning, comparative biology and taxonomic classification.</title>
        <authorList>
            <person name="Goeker M."/>
        </authorList>
    </citation>
    <scope>NUCLEOTIDE SEQUENCE [LARGE SCALE GENOMIC DNA]</scope>
    <source>
        <strain evidence="2 3">JC118</strain>
    </source>
</reference>
<keyword evidence="3" id="KW-1185">Reference proteome</keyword>
<accession>A0A2V2FUY9</accession>
<evidence type="ECO:0000313" key="2">
    <source>
        <dbReference type="EMBL" id="PXX77559.1"/>
    </source>
</evidence>
<protein>
    <submittedName>
        <fullName evidence="1">Uncharacterized protein</fullName>
    </submittedName>
</protein>
<evidence type="ECO:0000313" key="3">
    <source>
        <dbReference type="Proteomes" id="UP000247612"/>
    </source>
</evidence>
<gene>
    <name evidence="2" type="ORF">DES51_110109</name>
    <name evidence="1" type="ORF">MQE39_06860</name>
</gene>
<proteinExistence type="predicted"/>
<evidence type="ECO:0000313" key="1">
    <source>
        <dbReference type="EMBL" id="MDY5167835.1"/>
    </source>
</evidence>
<reference evidence="1" key="2">
    <citation type="submission" date="2022-03" db="EMBL/GenBank/DDBJ databases">
        <title>First case of bacteraemia caused by Dielma fastidiosa in a patient hospitalised with diverticulitis.</title>
        <authorList>
            <person name="Forman-Ankjaer B."/>
            <person name="Hvid-Jensen F."/>
            <person name="Kobel C.M."/>
            <person name="Greve T."/>
        </authorList>
    </citation>
    <scope>NUCLEOTIDE SEQUENCE</scope>
    <source>
        <strain evidence="1">AUH_DF_2021</strain>
    </source>
</reference>
<evidence type="ECO:0000313" key="4">
    <source>
        <dbReference type="Proteomes" id="UP001276902"/>
    </source>
</evidence>
<dbReference type="EMBL" id="JALDAW010000011">
    <property type="protein sequence ID" value="MDY5167835.1"/>
    <property type="molecule type" value="Genomic_DNA"/>
</dbReference>